<keyword evidence="1" id="KW-0812">Transmembrane</keyword>
<comment type="caution">
    <text evidence="2">The sequence shown here is derived from an EMBL/GenBank/DDBJ whole genome shotgun (WGS) entry which is preliminary data.</text>
</comment>
<evidence type="ECO:0000313" key="3">
    <source>
        <dbReference type="Proteomes" id="UP000092713"/>
    </source>
</evidence>
<keyword evidence="3" id="KW-1185">Reference proteome</keyword>
<gene>
    <name evidence="2" type="ORF">ASR47_102274</name>
</gene>
<feature type="transmembrane region" description="Helical" evidence="1">
    <location>
        <begin position="7"/>
        <end position="25"/>
    </location>
</feature>
<keyword evidence="1" id="KW-1133">Transmembrane helix</keyword>
<accession>A0A1A7C9N4</accession>
<proteinExistence type="predicted"/>
<feature type="transmembrane region" description="Helical" evidence="1">
    <location>
        <begin position="67"/>
        <end position="84"/>
    </location>
</feature>
<evidence type="ECO:0000313" key="2">
    <source>
        <dbReference type="EMBL" id="OBV41023.1"/>
    </source>
</evidence>
<dbReference type="EMBL" id="LOCQ01000041">
    <property type="protein sequence ID" value="OBV41023.1"/>
    <property type="molecule type" value="Genomic_DNA"/>
</dbReference>
<dbReference type="RefSeq" id="WP_065306437.1">
    <property type="nucleotide sequence ID" value="NZ_LOCQ01000041.1"/>
</dbReference>
<protein>
    <submittedName>
        <fullName evidence="2">Uncharacterized protein</fullName>
    </submittedName>
</protein>
<dbReference type="Proteomes" id="UP000092713">
    <property type="component" value="Unassembled WGS sequence"/>
</dbReference>
<evidence type="ECO:0000256" key="1">
    <source>
        <dbReference type="SAM" id="Phobius"/>
    </source>
</evidence>
<name>A0A1A7C9N4_9BURK</name>
<sequence length="127" mass="14203">MDMFYKSLMYFPVMLLFTFCLKFAARLMRRVSVSWRHCFLYSLALASVTTCANLTGLTLSTLLPHKLAPTVILCWPIVTCAGYFQRYATRSNGLPAGWLLATALSVLAYVAGAVLFVFLLFGLPMML</sequence>
<feature type="transmembrane region" description="Helical" evidence="1">
    <location>
        <begin position="96"/>
        <end position="121"/>
    </location>
</feature>
<dbReference type="OrthoDB" id="8781495at2"/>
<organism evidence="2 3">
    <name type="scientific">Janthinobacterium psychrotolerans</name>
    <dbReference type="NCBI Taxonomy" id="1747903"/>
    <lineage>
        <taxon>Bacteria</taxon>
        <taxon>Pseudomonadati</taxon>
        <taxon>Pseudomonadota</taxon>
        <taxon>Betaproteobacteria</taxon>
        <taxon>Burkholderiales</taxon>
        <taxon>Oxalobacteraceae</taxon>
        <taxon>Janthinobacterium</taxon>
    </lineage>
</organism>
<dbReference type="AlphaFoldDB" id="A0A1A7C9N4"/>
<keyword evidence="1" id="KW-0472">Membrane</keyword>
<feature type="transmembrane region" description="Helical" evidence="1">
    <location>
        <begin position="37"/>
        <end position="55"/>
    </location>
</feature>
<reference evidence="2 3" key="1">
    <citation type="submission" date="2016-04" db="EMBL/GenBank/DDBJ databases">
        <title>Draft genome sequence of Janthinobacterium psychrotolerans sp. nov., isolated from freshwater sediments in Denmark.</title>
        <authorList>
            <person name="Gong X."/>
            <person name="Skrivergaard S."/>
            <person name="Korsgaard B.S."/>
            <person name="Schreiber L."/>
            <person name="Marshall I.P."/>
            <person name="Finster K."/>
            <person name="Schramm A."/>
        </authorList>
    </citation>
    <scope>NUCLEOTIDE SEQUENCE [LARGE SCALE GENOMIC DNA]</scope>
    <source>
        <strain evidence="2 3">S3-2</strain>
    </source>
</reference>